<evidence type="ECO:0000313" key="1">
    <source>
        <dbReference type="EMBL" id="RGY09319.1"/>
    </source>
</evidence>
<dbReference type="AlphaFoldDB" id="A0A413IFS5"/>
<reference evidence="1 2" key="1">
    <citation type="submission" date="2018-08" db="EMBL/GenBank/DDBJ databases">
        <title>A genome reference for cultivated species of the human gut microbiota.</title>
        <authorList>
            <person name="Zou Y."/>
            <person name="Xue W."/>
            <person name="Luo G."/>
        </authorList>
    </citation>
    <scope>NUCLEOTIDE SEQUENCE [LARGE SCALE GENOMIC DNA]</scope>
    <source>
        <strain evidence="1 2">OF03-11</strain>
    </source>
</reference>
<comment type="caution">
    <text evidence="1">The sequence shown here is derived from an EMBL/GenBank/DDBJ whole genome shotgun (WGS) entry which is preliminary data.</text>
</comment>
<dbReference type="Proteomes" id="UP000284434">
    <property type="component" value="Unassembled WGS sequence"/>
</dbReference>
<sequence>MIEMFVNDQALTLPDDLNIRIELNFPTFESDVIPASIIYHFDLPFLGNESILNYSNHIEVMGKFYEYPWRMNFDGINLFSGKLIVTSVAEVFRCAVTLRQLPADFADKNIDSFTFPTLQLVPTGSGINNTSQIPGITHKLFTLPKIYAPELFSSNPAWCKIVNRFPSTEQNRYSESAIPIFYVFKILEIIFTSEDFFVAYSDSALAKNSLIFDSLLFFNNYTLDTSPEEYVGTSSLNIYYYKNNIYPKNHLPAISVNSVLVGLKQMFTLTTFVDNQTNMVQFLFFKDIADSKILDLSDIVLDGHEVLINEPTAFHLKFSDDDYKVDGPVTAYGTLSHAGTPSREDLLISVQAVNSYYKSVPGSDFTPGGDVIDILEWKRVGNSFFPLKTNPDLSKTEEVSIEASPMPMDYFANTPYPFYEEGGVSPRFAPDASKTDKLIFFFTDKLNRNLGTSSEIQSNGTVYSDRPGLKIGTSYGLYNKLLKPWYDFLENANEYTFSFKCSIEDILRIIPIFGYQEASTRDQIRRIRVRNQVYIPKQFTFELTHTKITCQAKLMKDDGNH</sequence>
<gene>
    <name evidence="1" type="ORF">DXA53_03295</name>
</gene>
<dbReference type="EMBL" id="QSCO01000003">
    <property type="protein sequence ID" value="RGY09319.1"/>
    <property type="molecule type" value="Genomic_DNA"/>
</dbReference>
<evidence type="ECO:0000313" key="2">
    <source>
        <dbReference type="Proteomes" id="UP000284434"/>
    </source>
</evidence>
<dbReference type="GeneID" id="61275852"/>
<proteinExistence type="predicted"/>
<name>A0A413IFS5_9BACT</name>
<dbReference type="RefSeq" id="WP_013612800.1">
    <property type="nucleotide sequence ID" value="NZ_JABWDG010000016.1"/>
</dbReference>
<protein>
    <submittedName>
        <fullName evidence="1">Uncharacterized protein</fullName>
    </submittedName>
</protein>
<organism evidence="1 2">
    <name type="scientific">Odoribacter splanchnicus</name>
    <dbReference type="NCBI Taxonomy" id="28118"/>
    <lineage>
        <taxon>Bacteria</taxon>
        <taxon>Pseudomonadati</taxon>
        <taxon>Bacteroidota</taxon>
        <taxon>Bacteroidia</taxon>
        <taxon>Bacteroidales</taxon>
        <taxon>Odoribacteraceae</taxon>
        <taxon>Odoribacter</taxon>
    </lineage>
</organism>
<accession>A0A413IFS5</accession>